<feature type="binding site" evidence="22">
    <location>
        <position position="46"/>
    </location>
    <ligand>
        <name>ATP</name>
        <dbReference type="ChEBI" id="CHEBI:30616"/>
    </ligand>
</feature>
<dbReference type="GO" id="GO:0004674">
    <property type="term" value="F:protein serine/threonine kinase activity"/>
    <property type="evidence" value="ECO:0000318"/>
    <property type="project" value="GO_Central"/>
</dbReference>
<evidence type="ECO:0000256" key="8">
    <source>
        <dbReference type="ARBA" id="ARBA00022679"/>
    </source>
</evidence>
<dbReference type="Pfam" id="PF00063">
    <property type="entry name" value="Myosin_head"/>
    <property type="match status" value="1"/>
</dbReference>
<evidence type="ECO:0000256" key="21">
    <source>
        <dbReference type="PROSITE-ProRule" id="PRU00782"/>
    </source>
</evidence>
<dbReference type="InterPro" id="IPR017441">
    <property type="entry name" value="Protein_kinase_ATP_BS"/>
</dbReference>
<dbReference type="Gene3D" id="1.10.510.10">
    <property type="entry name" value="Transferase(Phosphotransferase) domain 1"/>
    <property type="match status" value="1"/>
</dbReference>
<comment type="catalytic activity">
    <reaction evidence="20">
        <text>L-seryl-[protein] + ATP = O-phospho-L-seryl-[protein] + ADP + H(+)</text>
        <dbReference type="Rhea" id="RHEA:17989"/>
        <dbReference type="Rhea" id="RHEA-COMP:9863"/>
        <dbReference type="Rhea" id="RHEA-COMP:11604"/>
        <dbReference type="ChEBI" id="CHEBI:15378"/>
        <dbReference type="ChEBI" id="CHEBI:29999"/>
        <dbReference type="ChEBI" id="CHEBI:30616"/>
        <dbReference type="ChEBI" id="CHEBI:83421"/>
        <dbReference type="ChEBI" id="CHEBI:456216"/>
        <dbReference type="EC" id="2.7.11.1"/>
    </reaction>
</comment>
<dbReference type="GO" id="GO:0030832">
    <property type="term" value="P:regulation of actin filament length"/>
    <property type="evidence" value="ECO:0000318"/>
    <property type="project" value="GO_Central"/>
</dbReference>
<evidence type="ECO:0000256" key="3">
    <source>
        <dbReference type="ARBA" id="ARBA00006998"/>
    </source>
</evidence>
<evidence type="ECO:0000256" key="10">
    <source>
        <dbReference type="ARBA" id="ARBA00022741"/>
    </source>
</evidence>
<keyword evidence="13 21" id="KW-0518">Myosin</keyword>
<dbReference type="EC" id="2.7.11.1" evidence="4"/>
<dbReference type="CDD" id="cd01379">
    <property type="entry name" value="MYSc_Myo3"/>
    <property type="match status" value="1"/>
</dbReference>
<dbReference type="SMART" id="SM00220">
    <property type="entry name" value="S_TKc"/>
    <property type="match status" value="1"/>
</dbReference>
<keyword evidence="27" id="KW-1185">Reference proteome</keyword>
<reference evidence="26 27" key="1">
    <citation type="journal article" date="2007" name="Science">
        <title>Sea anemone genome reveals ancestral eumetazoan gene repertoire and genomic organization.</title>
        <authorList>
            <person name="Putnam N.H."/>
            <person name="Srivastava M."/>
            <person name="Hellsten U."/>
            <person name="Dirks B."/>
            <person name="Chapman J."/>
            <person name="Salamov A."/>
            <person name="Terry A."/>
            <person name="Shapiro H."/>
            <person name="Lindquist E."/>
            <person name="Kapitonov V.V."/>
            <person name="Jurka J."/>
            <person name="Genikhovich G."/>
            <person name="Grigoriev I.V."/>
            <person name="Lucas S.M."/>
            <person name="Steele R.E."/>
            <person name="Finnerty J.R."/>
            <person name="Technau U."/>
            <person name="Martindale M.Q."/>
            <person name="Rokhsar D.S."/>
        </authorList>
    </citation>
    <scope>NUCLEOTIDE SEQUENCE [LARGE SCALE GENOMIC DNA]</scope>
    <source>
        <strain evidence="27">CH2 X CH6</strain>
    </source>
</reference>
<dbReference type="InterPro" id="IPR001609">
    <property type="entry name" value="Myosin_head_motor_dom-like"/>
</dbReference>
<dbReference type="GO" id="GO:0005524">
    <property type="term" value="F:ATP binding"/>
    <property type="evidence" value="ECO:0007669"/>
    <property type="project" value="UniProtKB-UniRule"/>
</dbReference>
<keyword evidence="18" id="KW-0844">Vision</keyword>
<dbReference type="InterPro" id="IPR011009">
    <property type="entry name" value="Kinase-like_dom_sf"/>
</dbReference>
<dbReference type="Gene3D" id="1.20.120.720">
    <property type="entry name" value="Myosin VI head, motor domain, U50 subdomain"/>
    <property type="match status" value="1"/>
</dbReference>
<dbReference type="PANTHER" id="PTHR46256:SF3">
    <property type="entry name" value="MYOSIN MOTOR DOMAIN-CONTAINING PROTEIN"/>
    <property type="match status" value="1"/>
</dbReference>
<evidence type="ECO:0000256" key="2">
    <source>
        <dbReference type="ARBA" id="ARBA00004316"/>
    </source>
</evidence>
<evidence type="ECO:0000256" key="17">
    <source>
        <dbReference type="ARBA" id="ARBA00023273"/>
    </source>
</evidence>
<dbReference type="GO" id="GO:0016459">
    <property type="term" value="C:myosin complex"/>
    <property type="evidence" value="ECO:0007669"/>
    <property type="project" value="UniProtKB-KW"/>
</dbReference>
<dbReference type="Gene3D" id="1.10.10.820">
    <property type="match status" value="1"/>
</dbReference>
<keyword evidence="10 21" id="KW-0547">Nucleotide-binding</keyword>
<evidence type="ECO:0000256" key="16">
    <source>
        <dbReference type="ARBA" id="ARBA00023212"/>
    </source>
</evidence>
<dbReference type="Gene3D" id="1.20.58.530">
    <property type="match status" value="1"/>
</dbReference>
<dbReference type="CDD" id="cd06608">
    <property type="entry name" value="STKc_myosinIII_N_like"/>
    <property type="match status" value="1"/>
</dbReference>
<dbReference type="PROSITE" id="PS50096">
    <property type="entry name" value="IQ"/>
    <property type="match status" value="5"/>
</dbReference>
<feature type="region of interest" description="Disordered" evidence="23">
    <location>
        <begin position="884"/>
        <end position="917"/>
    </location>
</feature>
<dbReference type="PROSITE" id="PS00108">
    <property type="entry name" value="PROTEIN_KINASE_ST"/>
    <property type="match status" value="1"/>
</dbReference>
<dbReference type="InterPro" id="IPR000048">
    <property type="entry name" value="IQ_motif_EF-hand-BS"/>
</dbReference>
<comment type="catalytic activity">
    <reaction evidence="19">
        <text>L-threonyl-[protein] + ATP = O-phospho-L-threonyl-[protein] + ADP + H(+)</text>
        <dbReference type="Rhea" id="RHEA:46608"/>
        <dbReference type="Rhea" id="RHEA-COMP:11060"/>
        <dbReference type="Rhea" id="RHEA-COMP:11605"/>
        <dbReference type="ChEBI" id="CHEBI:15378"/>
        <dbReference type="ChEBI" id="CHEBI:30013"/>
        <dbReference type="ChEBI" id="CHEBI:30616"/>
        <dbReference type="ChEBI" id="CHEBI:61977"/>
        <dbReference type="ChEBI" id="CHEBI:456216"/>
        <dbReference type="EC" id="2.7.11.1"/>
    </reaction>
</comment>
<evidence type="ECO:0000259" key="25">
    <source>
        <dbReference type="PROSITE" id="PS51456"/>
    </source>
</evidence>
<keyword evidence="15 21" id="KW-0009">Actin-binding</keyword>
<dbReference type="Gene3D" id="1.20.5.190">
    <property type="match status" value="2"/>
</dbReference>
<keyword evidence="5" id="KW-0963">Cytoplasm</keyword>
<dbReference type="InterPro" id="IPR036083">
    <property type="entry name" value="MYSc_Myo3"/>
</dbReference>
<dbReference type="Pfam" id="PF00069">
    <property type="entry name" value="Pkinase"/>
    <property type="match status" value="1"/>
</dbReference>
<keyword evidence="8" id="KW-0808">Transferase</keyword>
<evidence type="ECO:0000256" key="7">
    <source>
        <dbReference type="ARBA" id="ARBA00022606"/>
    </source>
</evidence>
<dbReference type="InterPro" id="IPR036961">
    <property type="entry name" value="Kinesin_motor_dom_sf"/>
</dbReference>
<evidence type="ECO:0000256" key="9">
    <source>
        <dbReference type="ARBA" id="ARBA00022737"/>
    </source>
</evidence>
<dbReference type="SMART" id="SM00242">
    <property type="entry name" value="MYSc"/>
    <property type="match status" value="1"/>
</dbReference>
<dbReference type="STRING" id="45351.A7RY41"/>
<dbReference type="GO" id="GO:0000146">
    <property type="term" value="F:microfilament motor activity"/>
    <property type="evidence" value="ECO:0000318"/>
    <property type="project" value="GO_Central"/>
</dbReference>
<comment type="similarity">
    <text evidence="3">In the C-terminal section; belongs to the TRAFAC class myosin-kinesin ATPase superfamily. Myosin family.</text>
</comment>
<dbReference type="PROSITE" id="PS51456">
    <property type="entry name" value="MYOSIN_MOTOR"/>
    <property type="match status" value="1"/>
</dbReference>
<evidence type="ECO:0000256" key="14">
    <source>
        <dbReference type="ARBA" id="ARBA00023175"/>
    </source>
</evidence>
<dbReference type="Gene3D" id="3.40.850.10">
    <property type="entry name" value="Kinesin motor domain"/>
    <property type="match status" value="1"/>
</dbReference>
<accession>A7RY41</accession>
<keyword evidence="11" id="KW-0418">Kinase</keyword>
<dbReference type="InterPro" id="IPR008271">
    <property type="entry name" value="Ser/Thr_kinase_AS"/>
</dbReference>
<dbReference type="PROSITE" id="PS50011">
    <property type="entry name" value="PROTEIN_KINASE_DOM"/>
    <property type="match status" value="1"/>
</dbReference>
<evidence type="ECO:0000256" key="23">
    <source>
        <dbReference type="SAM" id="MobiDB-lite"/>
    </source>
</evidence>
<dbReference type="PRINTS" id="PR00193">
    <property type="entry name" value="MYOSINHEAVY"/>
</dbReference>
<dbReference type="FunFam" id="1.10.510.10:FF:000421">
    <property type="entry name" value="Serine/threonine-protein kinase PAK 6"/>
    <property type="match status" value="1"/>
</dbReference>
<evidence type="ECO:0000256" key="20">
    <source>
        <dbReference type="ARBA" id="ARBA00048679"/>
    </source>
</evidence>
<dbReference type="HOGENOM" id="CLU_000192_10_2_1"/>
<evidence type="ECO:0000256" key="12">
    <source>
        <dbReference type="ARBA" id="ARBA00022840"/>
    </source>
</evidence>
<keyword evidence="6" id="KW-0723">Serine/threonine-protein kinase</keyword>
<dbReference type="CDD" id="cd23767">
    <property type="entry name" value="IQCD"/>
    <property type="match status" value="3"/>
</dbReference>
<comment type="similarity">
    <text evidence="21">Belongs to the TRAFAC class myosin-kinesin ATPase superfamily. Myosin family.</text>
</comment>
<comment type="subcellular location">
    <subcellularLocation>
        <location evidence="2">Cell projection</location>
    </subcellularLocation>
    <subcellularLocation>
        <location evidence="1">Cytoplasm</location>
        <location evidence="1">Cytoskeleton</location>
    </subcellularLocation>
</comment>
<protein>
    <recommendedName>
        <fullName evidence="4">non-specific serine/threonine protein kinase</fullName>
        <ecNumber evidence="4">2.7.11.1</ecNumber>
    </recommendedName>
</protein>
<keyword evidence="9" id="KW-0677">Repeat</keyword>
<name>A7RY41_NEMVE</name>
<keyword evidence="7" id="KW-0716">Sensory transduction</keyword>
<evidence type="ECO:0000256" key="18">
    <source>
        <dbReference type="ARBA" id="ARBA00023305"/>
    </source>
</evidence>
<dbReference type="Pfam" id="PF00612">
    <property type="entry name" value="IQ"/>
    <property type="match status" value="5"/>
</dbReference>
<dbReference type="InterPro" id="IPR027417">
    <property type="entry name" value="P-loop_NTPase"/>
</dbReference>
<feature type="region of interest" description="Actin-binding" evidence="21">
    <location>
        <begin position="933"/>
        <end position="955"/>
    </location>
</feature>
<evidence type="ECO:0000259" key="24">
    <source>
        <dbReference type="PROSITE" id="PS50011"/>
    </source>
</evidence>
<organism evidence="26 27">
    <name type="scientific">Nematostella vectensis</name>
    <name type="common">Starlet sea anemone</name>
    <dbReference type="NCBI Taxonomy" id="45351"/>
    <lineage>
        <taxon>Eukaryota</taxon>
        <taxon>Metazoa</taxon>
        <taxon>Cnidaria</taxon>
        <taxon>Anthozoa</taxon>
        <taxon>Hexacorallia</taxon>
        <taxon>Actiniaria</taxon>
        <taxon>Edwardsiidae</taxon>
        <taxon>Nematostella</taxon>
    </lineage>
</organism>
<dbReference type="Gene3D" id="1.20.5.4820">
    <property type="match status" value="1"/>
</dbReference>
<dbReference type="PhylomeDB" id="A7RY41"/>
<dbReference type="OMA" id="DRQARKY"/>
<evidence type="ECO:0000256" key="19">
    <source>
        <dbReference type="ARBA" id="ARBA00047899"/>
    </source>
</evidence>
<dbReference type="GO" id="GO:0042995">
    <property type="term" value="C:cell projection"/>
    <property type="evidence" value="ECO:0007669"/>
    <property type="project" value="UniProtKB-SubCell"/>
</dbReference>
<dbReference type="eggNOG" id="KOG4229">
    <property type="taxonomic scope" value="Eukaryota"/>
</dbReference>
<dbReference type="AlphaFoldDB" id="A7RY41"/>
<dbReference type="PANTHER" id="PTHR46256">
    <property type="entry name" value="AGAP011099-PA"/>
    <property type="match status" value="1"/>
</dbReference>
<evidence type="ECO:0000313" key="27">
    <source>
        <dbReference type="Proteomes" id="UP000001593"/>
    </source>
</evidence>
<dbReference type="PROSITE" id="PS00107">
    <property type="entry name" value="PROTEIN_KINASE_ATP"/>
    <property type="match status" value="1"/>
</dbReference>
<evidence type="ECO:0000256" key="11">
    <source>
        <dbReference type="ARBA" id="ARBA00022777"/>
    </source>
</evidence>
<evidence type="ECO:0000313" key="26">
    <source>
        <dbReference type="EMBL" id="EDO43631.1"/>
    </source>
</evidence>
<keyword evidence="12 21" id="KW-0067">ATP-binding</keyword>
<dbReference type="GO" id="GO:0007601">
    <property type="term" value="P:visual perception"/>
    <property type="evidence" value="ECO:0007669"/>
    <property type="project" value="UniProtKB-KW"/>
</dbReference>
<sequence length="1257" mass="144736">MGKGAESLRSLDPPVDWQLVESIGEGTYGEVYKVRNVKTGEIAAAKVIDSILEKIEEVLPELEILKKFSDHPNIAGFHGAFIQRDPNRQDQLWLVMELCRGGSVTNLVKNLIKKGKSLEEDLVAYILHETLKGVEYLHRKNVMHRDIKGANVMLTNEADIRLIDFGVSSELTNALMKKNSSVGTPFWMAPEVIACEQQLDYSYDMRCDVWSIGITGIELADGVAPLSDEHPMRALFKIPRNKPPTMKHPEKWSHEYRDFIAHCLIKDFEERPFVSQLLQHPFLNWVPTKKLALRRKLMTVMDSLYQGRDGIMDEIAHERRAGARDLASPPPPGDPKRNNKMLQVNDLASLSTLTEEIILSHLLERFMANRIYTYIGDILIAVNPLQTLNIYGEEHSRAYRNAEKSSLPPHLYMVADMTYQAMIHNNSPQCLLISGESGAGKTVSANYLVQHLADLGRGGNKTLEEKILQVNPLMEALGNAQTVINDNSSRFGKFLELHFTSNGALIGAKLSEYLLEKSRIVFQSSDERNFHIFYYMIAGLAHQKKLEKYSFKLYSQHNYLQTGGRNLQDVVCTLGNRKRFEEVQRCFDVIGFTHDEVSSLLAVLAAIIHMGDIVFTEDESVSHLSDKSMVSNPQVLVIVSSLLNLNAVELRDALTTNSNVTRGETIIRNNTVEQAVDCRDAMAKALYGSLFSWIVQRMNVLLRQSPEEPIGDHKHRIGILDIFGFENFTINSFEQLCINIANEQIQFYFNQQIFSWELDEYREEGIPLHGITFEDNRPILDMFLQKPIGVLALLDEESRFPKATDFTLVEKFNNNIKQHCYERTKETENFPSFTIKHYAGRVKYNATNFLEKNRDTLSPDVVHVLRTSENRLVRTLINQKTKDDVSKTANQVSLRSNQRASSNKLVTPPDAKLNSSSNSKINQTVSVHFRYSLKDLLSKLLPSQSHFVRCIRPNGGMVPGKFDQEMVLCQLRYTGVLETTRIRKQGFSERLPFDDFVKRYKVIGFPMHKPVRSNGEACRTILKAARLDKWRMGKTKVFLKYYHVEKLGKMLEDYRVRVVIVQKVVRGWLARRRYTAIKEKRHAAALEIQKVYRGHVARKRYRAEVERQRQLAMLMEEDRLRRLRLKEEERRKDREAKAAVTIQAATRGYFARKEYKCEREKMDSNARMIQSVFRGHQVRKDLHKLKEDIKREDRARGEKVKAAIKIQSRIRGNRARKHFHELQEEAEKNETQSLFFFQQSNFVENFTRIMSSKESMI</sequence>
<evidence type="ECO:0000256" key="15">
    <source>
        <dbReference type="ARBA" id="ARBA00023203"/>
    </source>
</evidence>
<dbReference type="eggNOG" id="KOG0587">
    <property type="taxonomic scope" value="Eukaryota"/>
</dbReference>
<evidence type="ECO:0000256" key="22">
    <source>
        <dbReference type="PROSITE-ProRule" id="PRU10141"/>
    </source>
</evidence>
<feature type="binding site" evidence="21">
    <location>
        <begin position="435"/>
        <end position="442"/>
    </location>
    <ligand>
        <name>ATP</name>
        <dbReference type="ChEBI" id="CHEBI:30616"/>
    </ligand>
</feature>
<feature type="compositionally biased region" description="Polar residues" evidence="23">
    <location>
        <begin position="887"/>
        <end position="905"/>
    </location>
</feature>
<evidence type="ECO:0000256" key="13">
    <source>
        <dbReference type="ARBA" id="ARBA00023123"/>
    </source>
</evidence>
<dbReference type="SUPFAM" id="SSF52540">
    <property type="entry name" value="P-loop containing nucleoside triphosphate hydrolases"/>
    <property type="match status" value="2"/>
</dbReference>
<proteinExistence type="inferred from homology"/>
<keyword evidence="16" id="KW-0206">Cytoskeleton</keyword>
<evidence type="ECO:0000256" key="6">
    <source>
        <dbReference type="ARBA" id="ARBA00022527"/>
    </source>
</evidence>
<dbReference type="Gene3D" id="3.30.200.20">
    <property type="entry name" value="Phosphorylase Kinase, domain 1"/>
    <property type="match status" value="1"/>
</dbReference>
<dbReference type="GO" id="GO:0003779">
    <property type="term" value="F:actin binding"/>
    <property type="evidence" value="ECO:0007669"/>
    <property type="project" value="UniProtKB-KW"/>
</dbReference>
<dbReference type="EMBL" id="DS469552">
    <property type="protein sequence ID" value="EDO43631.1"/>
    <property type="molecule type" value="Genomic_DNA"/>
</dbReference>
<keyword evidence="17" id="KW-0966">Cell projection</keyword>
<feature type="domain" description="Myosin motor" evidence="25">
    <location>
        <begin position="342"/>
        <end position="1052"/>
    </location>
</feature>
<gene>
    <name evidence="26" type="ORF">NEMVEDRAFT_v1g164057</name>
</gene>
<keyword evidence="14 21" id="KW-0505">Motor protein</keyword>
<dbReference type="InParanoid" id="A7RY41"/>
<feature type="domain" description="Protein kinase" evidence="24">
    <location>
        <begin position="17"/>
        <end position="283"/>
    </location>
</feature>
<dbReference type="InterPro" id="IPR000719">
    <property type="entry name" value="Prot_kinase_dom"/>
</dbReference>
<evidence type="ECO:0000256" key="5">
    <source>
        <dbReference type="ARBA" id="ARBA00022490"/>
    </source>
</evidence>
<dbReference type="InterPro" id="IPR052409">
    <property type="entry name" value="Myosin-III_kinase_activity"/>
</dbReference>
<dbReference type="SMART" id="SM00015">
    <property type="entry name" value="IQ"/>
    <property type="match status" value="5"/>
</dbReference>
<evidence type="ECO:0000256" key="1">
    <source>
        <dbReference type="ARBA" id="ARBA00004245"/>
    </source>
</evidence>
<dbReference type="Proteomes" id="UP000001593">
    <property type="component" value="Unassembled WGS sequence"/>
</dbReference>
<evidence type="ECO:0000256" key="4">
    <source>
        <dbReference type="ARBA" id="ARBA00012513"/>
    </source>
</evidence>
<dbReference type="SUPFAM" id="SSF56112">
    <property type="entry name" value="Protein kinase-like (PK-like)"/>
    <property type="match status" value="1"/>
</dbReference>